<dbReference type="OrthoDB" id="419431at2759"/>
<evidence type="ECO:0000313" key="1">
    <source>
        <dbReference type="EMBL" id="AFZ81212.1"/>
    </source>
</evidence>
<dbReference type="eggNOG" id="ENOG502SPZQ">
    <property type="taxonomic scope" value="Eukaryota"/>
</dbReference>
<evidence type="ECO:0000313" key="2">
    <source>
        <dbReference type="Proteomes" id="UP000031512"/>
    </source>
</evidence>
<sequence length="648" mass="74708">MRVFRHKISHEICRLHWKTNKFSFDFPYFGGLCKFSTDSSHEFFKYRIESHTSSSTVEHNITSCQSIEDVCELFKKNRQRLSANDLIILLSRIIEVSTKTADKLPEYQDNLWIPTPFCLIPLARLYGRINILDTDKRVSEIYTDIIHKFDCFTPTQVLYINKFGDYIKGYHNNIISSSSEKLISSQIWNLDTDDLCRAGSVLASKSNDIEFVKLFTHVVLGKLIYMSHEQRGFIFKIMANSKKCSSLFLDGVSRYVLKKDFFSDSDTISILSGYAKRQSSCPSVFLKALLEKSLALDFSKINQTELYDLIWASCKYSNGLEEIFSRAHDLLLHSIDKISAKSLSMLIWSFGNSKFDSQHLFNALEKRAIDVSDNMTPSNIAICVYWLSRKLARGTKASFHENVEGVIISNIAHFNGLDLAMLASGYVDIRAGSAALHQCIQESCLKYSDDIPADCITKILRSYATIVGRESLFTSFQFHFLERIHQFPTHELCTVLWSFAVMRFYDPLFWKECIQTINFEDVIDNNRCYLLFPALSIVTEMQPELISPEVLRLLNHTRSSFWKAQIRDFSEETSEQVKRILSELSEIDDICICTDKMGFLVDISFKRNSKEFAVLLYSDYDTFGENNRPTGAMLLKERFLRNRGLFIC</sequence>
<protein>
    <recommendedName>
        <fullName evidence="3">RAP domain-containing protein</fullName>
    </recommendedName>
</protein>
<evidence type="ECO:0008006" key="3">
    <source>
        <dbReference type="Google" id="ProtNLM"/>
    </source>
</evidence>
<name>L0B030_THEEQ</name>
<accession>L0B030</accession>
<dbReference type="KEGG" id="beq:BEWA_006210"/>
<keyword evidence="2" id="KW-1185">Reference proteome</keyword>
<reference evidence="1 2" key="1">
    <citation type="journal article" date="2012" name="BMC Genomics">
        <title>Comparative genomic analysis and phylogenetic position of Theileria equi.</title>
        <authorList>
            <person name="Kappmeyer L.S."/>
            <person name="Thiagarajan M."/>
            <person name="Herndon D.R."/>
            <person name="Ramsay J.D."/>
            <person name="Caler E."/>
            <person name="Djikeng A."/>
            <person name="Gillespie J.J."/>
            <person name="Lau A.O."/>
            <person name="Roalson E.H."/>
            <person name="Silva J.C."/>
            <person name="Silva M.G."/>
            <person name="Suarez C.E."/>
            <person name="Ueti M.W."/>
            <person name="Nene V.M."/>
            <person name="Mealey R.H."/>
            <person name="Knowles D.P."/>
            <person name="Brayton K.A."/>
        </authorList>
    </citation>
    <scope>NUCLEOTIDE SEQUENCE [LARGE SCALE GENOMIC DNA]</scope>
    <source>
        <strain evidence="1 2">WA</strain>
    </source>
</reference>
<dbReference type="GeneID" id="15806289"/>
<dbReference type="Proteomes" id="UP000031512">
    <property type="component" value="Chromosome 3"/>
</dbReference>
<gene>
    <name evidence="1" type="ORF">BEWA_006210</name>
</gene>
<dbReference type="RefSeq" id="XP_004830878.1">
    <property type="nucleotide sequence ID" value="XM_004830821.1"/>
</dbReference>
<dbReference type="VEuPathDB" id="PiroplasmaDB:BEWA_006210"/>
<proteinExistence type="predicted"/>
<dbReference type="AlphaFoldDB" id="L0B030"/>
<organism evidence="1 2">
    <name type="scientific">Theileria equi strain WA</name>
    <dbReference type="NCBI Taxonomy" id="1537102"/>
    <lineage>
        <taxon>Eukaryota</taxon>
        <taxon>Sar</taxon>
        <taxon>Alveolata</taxon>
        <taxon>Apicomplexa</taxon>
        <taxon>Aconoidasida</taxon>
        <taxon>Piroplasmida</taxon>
        <taxon>Theileriidae</taxon>
        <taxon>Theileria</taxon>
    </lineage>
</organism>
<dbReference type="EMBL" id="CP001670">
    <property type="protein sequence ID" value="AFZ81212.1"/>
    <property type="molecule type" value="Genomic_DNA"/>
</dbReference>